<accession>A0ABT2UGI6</accession>
<dbReference type="Proteomes" id="UP001652445">
    <property type="component" value="Unassembled WGS sequence"/>
</dbReference>
<dbReference type="SUPFAM" id="SSF47413">
    <property type="entry name" value="lambda repressor-like DNA-binding domains"/>
    <property type="match status" value="1"/>
</dbReference>
<dbReference type="InterPro" id="IPR010982">
    <property type="entry name" value="Lambda_DNA-bd_dom_sf"/>
</dbReference>
<dbReference type="PROSITE" id="PS50932">
    <property type="entry name" value="HTH_LACI_2"/>
    <property type="match status" value="1"/>
</dbReference>
<protein>
    <submittedName>
        <fullName evidence="5">LacI family transcriptional regulator</fullName>
    </submittedName>
</protein>
<dbReference type="RefSeq" id="WP_262684968.1">
    <property type="nucleotide sequence ID" value="NZ_JAOQIO010000065.1"/>
</dbReference>
<dbReference type="SUPFAM" id="SSF53822">
    <property type="entry name" value="Periplasmic binding protein-like I"/>
    <property type="match status" value="1"/>
</dbReference>
<dbReference type="Pfam" id="PF13377">
    <property type="entry name" value="Peripla_BP_3"/>
    <property type="match status" value="1"/>
</dbReference>
<dbReference type="PANTHER" id="PTHR30146">
    <property type="entry name" value="LACI-RELATED TRANSCRIPTIONAL REPRESSOR"/>
    <property type="match status" value="1"/>
</dbReference>
<dbReference type="Pfam" id="PF00356">
    <property type="entry name" value="LacI"/>
    <property type="match status" value="1"/>
</dbReference>
<comment type="caution">
    <text evidence="5">The sequence shown here is derived from an EMBL/GenBank/DDBJ whole genome shotgun (WGS) entry which is preliminary data.</text>
</comment>
<dbReference type="PANTHER" id="PTHR30146:SF109">
    <property type="entry name" value="HTH-TYPE TRANSCRIPTIONAL REGULATOR GALS"/>
    <property type="match status" value="1"/>
</dbReference>
<dbReference type="SMART" id="SM00354">
    <property type="entry name" value="HTH_LACI"/>
    <property type="match status" value="1"/>
</dbReference>
<dbReference type="InterPro" id="IPR000843">
    <property type="entry name" value="HTH_LacI"/>
</dbReference>
<dbReference type="PROSITE" id="PS00356">
    <property type="entry name" value="HTH_LACI_1"/>
    <property type="match status" value="1"/>
</dbReference>
<keyword evidence="3" id="KW-0804">Transcription</keyword>
<evidence type="ECO:0000256" key="1">
    <source>
        <dbReference type="ARBA" id="ARBA00023015"/>
    </source>
</evidence>
<proteinExistence type="predicted"/>
<keyword evidence="2" id="KW-0238">DNA-binding</keyword>
<organism evidence="5 6">
    <name type="scientific">Paenibacillus baimaensis</name>
    <dbReference type="NCBI Taxonomy" id="2982185"/>
    <lineage>
        <taxon>Bacteria</taxon>
        <taxon>Bacillati</taxon>
        <taxon>Bacillota</taxon>
        <taxon>Bacilli</taxon>
        <taxon>Bacillales</taxon>
        <taxon>Paenibacillaceae</taxon>
        <taxon>Paenibacillus</taxon>
    </lineage>
</organism>
<dbReference type="InterPro" id="IPR028082">
    <property type="entry name" value="Peripla_BP_I"/>
</dbReference>
<dbReference type="CDD" id="cd01392">
    <property type="entry name" value="HTH_LacI"/>
    <property type="match status" value="1"/>
</dbReference>
<feature type="domain" description="HTH lacI-type" evidence="4">
    <location>
        <begin position="3"/>
        <end position="57"/>
    </location>
</feature>
<evidence type="ECO:0000313" key="5">
    <source>
        <dbReference type="EMBL" id="MCU6793739.1"/>
    </source>
</evidence>
<dbReference type="EMBL" id="JAOQIO010000065">
    <property type="protein sequence ID" value="MCU6793739.1"/>
    <property type="molecule type" value="Genomic_DNA"/>
</dbReference>
<dbReference type="Gene3D" id="3.40.50.2300">
    <property type="match status" value="2"/>
</dbReference>
<evidence type="ECO:0000313" key="6">
    <source>
        <dbReference type="Proteomes" id="UP001652445"/>
    </source>
</evidence>
<dbReference type="Gene3D" id="1.10.260.40">
    <property type="entry name" value="lambda repressor-like DNA-binding domains"/>
    <property type="match status" value="1"/>
</dbReference>
<evidence type="ECO:0000259" key="4">
    <source>
        <dbReference type="PROSITE" id="PS50932"/>
    </source>
</evidence>
<evidence type="ECO:0000256" key="2">
    <source>
        <dbReference type="ARBA" id="ARBA00023125"/>
    </source>
</evidence>
<sequence length="346" mass="38794">MSYTIIDVAQIANVSKSTVSRVISGKGYTSPETREKVMNAIQELKYKPNAVARAMVSHRTYNIGVIIYRKDFPIVSHPIYGKILDAILAAAESLNYSVFVSTDKEMSLRSADYMLEKRVDGLVLVSRLSQEMIGYIDSFDIPYLMVNGTAENNQVIQIVNDDRKGGRLAADHLYKLGHRQIGVIAGPQEHRSHHLRYEGFYQRLVELGCEIHEEHMYFSPTSLFNDGYVGCSSVWERSHETNNGFPTAIFATNDMLALGAMRVMVEKGLSIPQDVSIIGSDNIDFANLSNPPLTTVHTEKEKMGQDAVFMLNRLIQKLELNPMKVEYEPKLIVRGTTGPVSSRSQQ</sequence>
<dbReference type="CDD" id="cd06267">
    <property type="entry name" value="PBP1_LacI_sugar_binding-like"/>
    <property type="match status" value="1"/>
</dbReference>
<reference evidence="5 6" key="1">
    <citation type="submission" date="2022-09" db="EMBL/GenBank/DDBJ databases">
        <authorList>
            <person name="Han X.L."/>
            <person name="Wang Q."/>
            <person name="Lu T."/>
        </authorList>
    </citation>
    <scope>NUCLEOTIDE SEQUENCE [LARGE SCALE GENOMIC DNA]</scope>
    <source>
        <strain evidence="5 6">WQ 127069</strain>
    </source>
</reference>
<name>A0ABT2UGI6_9BACL</name>
<evidence type="ECO:0000256" key="3">
    <source>
        <dbReference type="ARBA" id="ARBA00023163"/>
    </source>
</evidence>
<dbReference type="InterPro" id="IPR046335">
    <property type="entry name" value="LacI/GalR-like_sensor"/>
</dbReference>
<gene>
    <name evidence="5" type="ORF">OB236_16665</name>
</gene>
<keyword evidence="6" id="KW-1185">Reference proteome</keyword>
<keyword evidence="1" id="KW-0805">Transcription regulation</keyword>